<comment type="caution">
    <text evidence="1">The sequence shown here is derived from an EMBL/GenBank/DDBJ whole genome shotgun (WGS) entry which is preliminary data.</text>
</comment>
<evidence type="ECO:0000313" key="1">
    <source>
        <dbReference type="EMBL" id="PKG22662.1"/>
    </source>
</evidence>
<accession>A0A2N0YZH9</accession>
<name>A0A2N0YZH9_9BACI</name>
<dbReference type="EMBL" id="PISE01000037">
    <property type="protein sequence ID" value="PKG22662.1"/>
    <property type="molecule type" value="Genomic_DNA"/>
</dbReference>
<organism evidence="1 2">
    <name type="scientific">Niallia nealsonii</name>
    <dbReference type="NCBI Taxonomy" id="115979"/>
    <lineage>
        <taxon>Bacteria</taxon>
        <taxon>Bacillati</taxon>
        <taxon>Bacillota</taxon>
        <taxon>Bacilli</taxon>
        <taxon>Bacillales</taxon>
        <taxon>Bacillaceae</taxon>
        <taxon>Niallia</taxon>
    </lineage>
</organism>
<evidence type="ECO:0000313" key="2">
    <source>
        <dbReference type="Proteomes" id="UP000233375"/>
    </source>
</evidence>
<dbReference type="AlphaFoldDB" id="A0A2N0YZH9"/>
<sequence>MQSSQFGVHEITDLREIINFKVACLAEAKSRLQKVGSADLKAIVEQSVQLGTNAVGEMKALLSKAATQMNE</sequence>
<dbReference type="RefSeq" id="WP_101178212.1">
    <property type="nucleotide sequence ID" value="NZ_PISE01000037.1"/>
</dbReference>
<reference evidence="1 2" key="1">
    <citation type="journal article" date="2003" name="Int. J. Syst. Evol. Microbiol.">
        <title>Bacillus nealsonii sp. nov., isolated from a spacecraft-assembly facility, whose spores are gamma-radiation resistant.</title>
        <authorList>
            <person name="Venkateswaran K."/>
            <person name="Kempf M."/>
            <person name="Chen F."/>
            <person name="Satomi M."/>
            <person name="Nicholson W."/>
            <person name="Kern R."/>
        </authorList>
    </citation>
    <scope>NUCLEOTIDE SEQUENCE [LARGE SCALE GENOMIC DNA]</scope>
    <source>
        <strain evidence="1 2">FO-92</strain>
    </source>
</reference>
<dbReference type="Proteomes" id="UP000233375">
    <property type="component" value="Unassembled WGS sequence"/>
</dbReference>
<gene>
    <name evidence="1" type="ORF">CWS01_16165</name>
</gene>
<dbReference type="OrthoDB" id="1913674at2"/>
<protein>
    <submittedName>
        <fullName evidence="1">Uncharacterized protein</fullName>
    </submittedName>
</protein>
<proteinExistence type="predicted"/>
<keyword evidence="2" id="KW-1185">Reference proteome</keyword>